<dbReference type="GO" id="GO:0004077">
    <property type="term" value="F:biotin--[biotin carboxyl-carrier protein] ligase activity"/>
    <property type="evidence" value="ECO:0007669"/>
    <property type="project" value="UniProtKB-EC"/>
</dbReference>
<dbReference type="PROSITE" id="PS51733">
    <property type="entry name" value="BPL_LPL_CATALYTIC"/>
    <property type="match status" value="1"/>
</dbReference>
<comment type="caution">
    <text evidence="5">The sequence shown here is derived from an EMBL/GenBank/DDBJ whole genome shotgun (WGS) entry which is preliminary data.</text>
</comment>
<dbReference type="SUPFAM" id="SSF50037">
    <property type="entry name" value="C-terminal domain of transcriptional repressors"/>
    <property type="match status" value="1"/>
</dbReference>
<dbReference type="AlphaFoldDB" id="A0A0W8E442"/>
<dbReference type="PANTHER" id="PTHR12835">
    <property type="entry name" value="BIOTIN PROTEIN LIGASE"/>
    <property type="match status" value="1"/>
</dbReference>
<dbReference type="PANTHER" id="PTHR12835:SF5">
    <property type="entry name" value="BIOTIN--PROTEIN LIGASE"/>
    <property type="match status" value="1"/>
</dbReference>
<reference evidence="5" key="1">
    <citation type="journal article" date="2015" name="Proc. Natl. Acad. Sci. U.S.A.">
        <title>Networks of energetic and metabolic interactions define dynamics in microbial communities.</title>
        <authorList>
            <person name="Embree M."/>
            <person name="Liu J.K."/>
            <person name="Al-Bassam M.M."/>
            <person name="Zengler K."/>
        </authorList>
    </citation>
    <scope>NUCLEOTIDE SEQUENCE</scope>
</reference>
<dbReference type="HAMAP" id="MF_00978">
    <property type="entry name" value="Bifunct_BirA"/>
    <property type="match status" value="1"/>
</dbReference>
<evidence type="ECO:0000256" key="3">
    <source>
        <dbReference type="ARBA" id="ARBA00022840"/>
    </source>
</evidence>
<dbReference type="InterPro" id="IPR004143">
    <property type="entry name" value="BPL_LPL_catalytic"/>
</dbReference>
<gene>
    <name evidence="5" type="ORF">ASZ90_019204</name>
</gene>
<dbReference type="InterPro" id="IPR004408">
    <property type="entry name" value="Biotin_CoA_COase_ligase"/>
</dbReference>
<dbReference type="EC" id="6.3.4.15" evidence="5"/>
<accession>A0A0W8E442</accession>
<dbReference type="SUPFAM" id="SSF55681">
    <property type="entry name" value="Class II aaRS and biotin synthetases"/>
    <property type="match status" value="1"/>
</dbReference>
<organism evidence="5">
    <name type="scientific">hydrocarbon metagenome</name>
    <dbReference type="NCBI Taxonomy" id="938273"/>
    <lineage>
        <taxon>unclassified sequences</taxon>
        <taxon>metagenomes</taxon>
        <taxon>ecological metagenomes</taxon>
    </lineage>
</organism>
<dbReference type="GO" id="GO:0006355">
    <property type="term" value="P:regulation of DNA-templated transcription"/>
    <property type="evidence" value="ECO:0007669"/>
    <property type="project" value="InterPro"/>
</dbReference>
<sequence>MLLNEGYEVESSPRKGYRLSVPADILSPDEVRPGLATEAFGQQDYFYYREIDSTNNRARILASEGYPEGTVVVAEMQTAGRGRRGRCWYSPANQGIYISVILRPVLPLKEISRISLVTAVAVAETMQSELHLQPRIKWPNDILIQDKKIAGILSEAVTDIDGIEYIVVGIGLNINNQIPDFPSDFRTPATSVRAEHDRPDSRIKVLQGLLLHLETYYKNLLAGKFTHTLKKARSLSMVIGQEVRLDTVNGFITGQAVDIDNNGYLLVRSQQGIIHTIMSGEISILSSEAGE</sequence>
<name>A0A0W8E442_9ZZZZ</name>
<dbReference type="Gene3D" id="3.30.930.10">
    <property type="entry name" value="Bira Bifunctional Protein, Domain 2"/>
    <property type="match status" value="1"/>
</dbReference>
<dbReference type="InterPro" id="IPR008988">
    <property type="entry name" value="Transcriptional_repressor_C"/>
</dbReference>
<dbReference type="EMBL" id="LNQE01001882">
    <property type="protein sequence ID" value="KUG03416.1"/>
    <property type="molecule type" value="Genomic_DNA"/>
</dbReference>
<dbReference type="Gene3D" id="2.30.30.100">
    <property type="match status" value="1"/>
</dbReference>
<dbReference type="Pfam" id="PF03099">
    <property type="entry name" value="BPL_LplA_LipB"/>
    <property type="match status" value="1"/>
</dbReference>
<evidence type="ECO:0000256" key="1">
    <source>
        <dbReference type="ARBA" id="ARBA00022598"/>
    </source>
</evidence>
<dbReference type="InterPro" id="IPR045864">
    <property type="entry name" value="aa-tRNA-synth_II/BPL/LPL"/>
</dbReference>
<evidence type="ECO:0000256" key="2">
    <source>
        <dbReference type="ARBA" id="ARBA00022741"/>
    </source>
</evidence>
<evidence type="ECO:0000313" key="5">
    <source>
        <dbReference type="EMBL" id="KUG03416.1"/>
    </source>
</evidence>
<dbReference type="NCBIfam" id="TIGR00121">
    <property type="entry name" value="birA_ligase"/>
    <property type="match status" value="1"/>
</dbReference>
<dbReference type="InterPro" id="IPR003142">
    <property type="entry name" value="BPL_C"/>
</dbReference>
<proteinExistence type="inferred from homology"/>
<evidence type="ECO:0000259" key="4">
    <source>
        <dbReference type="PROSITE" id="PS51733"/>
    </source>
</evidence>
<dbReference type="CDD" id="cd16442">
    <property type="entry name" value="BPL"/>
    <property type="match status" value="1"/>
</dbReference>
<keyword evidence="3" id="KW-0067">ATP-binding</keyword>
<dbReference type="GO" id="GO:0005737">
    <property type="term" value="C:cytoplasm"/>
    <property type="evidence" value="ECO:0007669"/>
    <property type="project" value="TreeGrafter"/>
</dbReference>
<keyword evidence="2" id="KW-0547">Nucleotide-binding</keyword>
<feature type="domain" description="BPL/LPL catalytic" evidence="4">
    <location>
        <begin position="29"/>
        <end position="221"/>
    </location>
</feature>
<protein>
    <submittedName>
        <fullName evidence="5">Biotin operon repressor / biotin-protein ligase</fullName>
        <ecNumber evidence="5">6.3.4.15</ecNumber>
    </submittedName>
</protein>
<dbReference type="InterPro" id="IPR030855">
    <property type="entry name" value="Bifunct_BirA"/>
</dbReference>
<dbReference type="Pfam" id="PF02237">
    <property type="entry name" value="BPL_C"/>
    <property type="match status" value="1"/>
</dbReference>
<dbReference type="GO" id="GO:0005524">
    <property type="term" value="F:ATP binding"/>
    <property type="evidence" value="ECO:0007669"/>
    <property type="project" value="UniProtKB-KW"/>
</dbReference>
<keyword evidence="1 5" id="KW-0436">Ligase</keyword>